<feature type="domain" description="Peptidase M12A" evidence="1">
    <location>
        <begin position="84"/>
        <end position="188"/>
    </location>
</feature>
<dbReference type="InterPro" id="IPR024079">
    <property type="entry name" value="MetalloPept_cat_dom_sf"/>
</dbReference>
<dbReference type="Gene3D" id="3.40.390.10">
    <property type="entry name" value="Collagenase (Catalytic Domain)"/>
    <property type="match status" value="1"/>
</dbReference>
<sequence>MGHRLKDDGKKWPGGKIYYDYKLPDTSTPEGGQQQLALDRLKLVDTIEECMERWMRFVNADGITHIQFIWSKDAPVYKVIDLTRNNDGSGSGLNGYDGTRSFYIQWKRQADDHIKSIPHELGHIMGLLHENDRVEGLTKDNPFTGNNPRLCVTAAFSFLADGLKKKRDSYQAVGDYDIWSIMHYPETTGYEWNCDDKQLQAYMDANPDPLFRAVQPSLNYARWKQKMGRPSPLNYPTRQEVEAGLWTPSLGDVTTLRLLYPGPPAQNAQ</sequence>
<dbReference type="Pfam" id="PF01400">
    <property type="entry name" value="Astacin"/>
    <property type="match status" value="1"/>
</dbReference>
<dbReference type="AlphaFoldDB" id="A0A084SQB0"/>
<organism evidence="2 3">
    <name type="scientific">Archangium violaceum Cb vi76</name>
    <dbReference type="NCBI Taxonomy" id="1406225"/>
    <lineage>
        <taxon>Bacteria</taxon>
        <taxon>Pseudomonadati</taxon>
        <taxon>Myxococcota</taxon>
        <taxon>Myxococcia</taxon>
        <taxon>Myxococcales</taxon>
        <taxon>Cystobacterineae</taxon>
        <taxon>Archangiaceae</taxon>
        <taxon>Archangium</taxon>
    </lineage>
</organism>
<evidence type="ECO:0000313" key="2">
    <source>
        <dbReference type="EMBL" id="KFA90645.1"/>
    </source>
</evidence>
<protein>
    <recommendedName>
        <fullName evidence="1">Peptidase M12A domain-containing protein</fullName>
    </recommendedName>
</protein>
<dbReference type="SUPFAM" id="SSF55486">
    <property type="entry name" value="Metalloproteases ('zincins'), catalytic domain"/>
    <property type="match status" value="1"/>
</dbReference>
<evidence type="ECO:0000259" key="1">
    <source>
        <dbReference type="Pfam" id="PF01400"/>
    </source>
</evidence>
<proteinExistence type="predicted"/>
<dbReference type="GO" id="GO:0004222">
    <property type="term" value="F:metalloendopeptidase activity"/>
    <property type="evidence" value="ECO:0007669"/>
    <property type="project" value="InterPro"/>
</dbReference>
<dbReference type="Proteomes" id="UP000028547">
    <property type="component" value="Unassembled WGS sequence"/>
</dbReference>
<dbReference type="GO" id="GO:0006508">
    <property type="term" value="P:proteolysis"/>
    <property type="evidence" value="ECO:0007669"/>
    <property type="project" value="InterPro"/>
</dbReference>
<name>A0A084SQB0_9BACT</name>
<reference evidence="2 3" key="1">
    <citation type="submission" date="2014-07" db="EMBL/GenBank/DDBJ databases">
        <title>Draft Genome Sequence of Gephyronic Acid Producer, Cystobacter violaceus Strain Cb vi76.</title>
        <authorList>
            <person name="Stevens D.C."/>
            <person name="Young J."/>
            <person name="Carmichael R."/>
            <person name="Tan J."/>
            <person name="Taylor R.E."/>
        </authorList>
    </citation>
    <scope>NUCLEOTIDE SEQUENCE [LARGE SCALE GENOMIC DNA]</scope>
    <source>
        <strain evidence="2 3">Cb vi76</strain>
    </source>
</reference>
<dbReference type="EMBL" id="JPMI01000197">
    <property type="protein sequence ID" value="KFA90645.1"/>
    <property type="molecule type" value="Genomic_DNA"/>
</dbReference>
<dbReference type="InterPro" id="IPR001506">
    <property type="entry name" value="Peptidase_M12A"/>
</dbReference>
<gene>
    <name evidence="2" type="ORF">Q664_27030</name>
</gene>
<evidence type="ECO:0000313" key="3">
    <source>
        <dbReference type="Proteomes" id="UP000028547"/>
    </source>
</evidence>
<comment type="caution">
    <text evidence="2">The sequence shown here is derived from an EMBL/GenBank/DDBJ whole genome shotgun (WGS) entry which is preliminary data.</text>
</comment>
<dbReference type="RefSeq" id="WP_043401534.1">
    <property type="nucleotide sequence ID" value="NZ_JPMI01000197.1"/>
</dbReference>
<accession>A0A084SQB0</accession>